<dbReference type="SUPFAM" id="SSF88659">
    <property type="entry name" value="Sigma3 and sigma4 domains of RNA polymerase sigma factors"/>
    <property type="match status" value="1"/>
</dbReference>
<dbReference type="NCBIfam" id="TIGR02937">
    <property type="entry name" value="sigma70-ECF"/>
    <property type="match status" value="1"/>
</dbReference>
<gene>
    <name evidence="7" type="ORF">SAMN02910265_02855</name>
</gene>
<dbReference type="Gene3D" id="1.10.10.10">
    <property type="entry name" value="Winged helix-like DNA-binding domain superfamily/Winged helix DNA-binding domain"/>
    <property type="match status" value="1"/>
</dbReference>
<protein>
    <submittedName>
        <fullName evidence="7">RNA polymerase sigma-70 factor, ECF subfamily</fullName>
    </submittedName>
</protein>
<evidence type="ECO:0000259" key="6">
    <source>
        <dbReference type="Pfam" id="PF04542"/>
    </source>
</evidence>
<dbReference type="PANTHER" id="PTHR43133:SF8">
    <property type="entry name" value="RNA POLYMERASE SIGMA FACTOR HI_1459-RELATED"/>
    <property type="match status" value="1"/>
</dbReference>
<dbReference type="PANTHER" id="PTHR43133">
    <property type="entry name" value="RNA POLYMERASE ECF-TYPE SIGMA FACTO"/>
    <property type="match status" value="1"/>
</dbReference>
<evidence type="ECO:0000256" key="3">
    <source>
        <dbReference type="ARBA" id="ARBA00023082"/>
    </source>
</evidence>
<keyword evidence="2" id="KW-0805">Transcription regulation</keyword>
<dbReference type="InterPro" id="IPR013325">
    <property type="entry name" value="RNA_pol_sigma_r2"/>
</dbReference>
<dbReference type="OrthoDB" id="1692185at2"/>
<organism evidence="7 8">
    <name type="scientific">Ruminococcus flavefaciens</name>
    <dbReference type="NCBI Taxonomy" id="1265"/>
    <lineage>
        <taxon>Bacteria</taxon>
        <taxon>Bacillati</taxon>
        <taxon>Bacillota</taxon>
        <taxon>Clostridia</taxon>
        <taxon>Eubacteriales</taxon>
        <taxon>Oscillospiraceae</taxon>
        <taxon>Ruminococcus</taxon>
    </lineage>
</organism>
<dbReference type="SUPFAM" id="SSF88946">
    <property type="entry name" value="Sigma2 domain of RNA polymerase sigma factors"/>
    <property type="match status" value="1"/>
</dbReference>
<dbReference type="InterPro" id="IPR036388">
    <property type="entry name" value="WH-like_DNA-bd_sf"/>
</dbReference>
<keyword evidence="4" id="KW-0238">DNA-binding</keyword>
<dbReference type="RefSeq" id="WP_074718564.1">
    <property type="nucleotide sequence ID" value="NZ_FNWV01000014.1"/>
</dbReference>
<dbReference type="GO" id="GO:0003677">
    <property type="term" value="F:DNA binding"/>
    <property type="evidence" value="ECO:0007669"/>
    <property type="project" value="UniProtKB-KW"/>
</dbReference>
<evidence type="ECO:0000256" key="5">
    <source>
        <dbReference type="ARBA" id="ARBA00023163"/>
    </source>
</evidence>
<dbReference type="EMBL" id="FNWV01000014">
    <property type="protein sequence ID" value="SEH81596.1"/>
    <property type="molecule type" value="Genomic_DNA"/>
</dbReference>
<proteinExistence type="inferred from homology"/>
<evidence type="ECO:0000256" key="1">
    <source>
        <dbReference type="ARBA" id="ARBA00010641"/>
    </source>
</evidence>
<dbReference type="InterPro" id="IPR007627">
    <property type="entry name" value="RNA_pol_sigma70_r2"/>
</dbReference>
<dbReference type="Proteomes" id="UP000183190">
    <property type="component" value="Unassembled WGS sequence"/>
</dbReference>
<keyword evidence="3" id="KW-0731">Sigma factor</keyword>
<dbReference type="InterPro" id="IPR039425">
    <property type="entry name" value="RNA_pol_sigma-70-like"/>
</dbReference>
<evidence type="ECO:0000313" key="7">
    <source>
        <dbReference type="EMBL" id="SEH81596.1"/>
    </source>
</evidence>
<evidence type="ECO:0000256" key="2">
    <source>
        <dbReference type="ARBA" id="ARBA00023015"/>
    </source>
</evidence>
<dbReference type="AlphaFoldDB" id="A0A1H6L8M5"/>
<accession>A0A1H6L8M5</accession>
<dbReference type="Pfam" id="PF04542">
    <property type="entry name" value="Sigma70_r2"/>
    <property type="match status" value="1"/>
</dbReference>
<evidence type="ECO:0000313" key="8">
    <source>
        <dbReference type="Proteomes" id="UP000183190"/>
    </source>
</evidence>
<dbReference type="GO" id="GO:0016987">
    <property type="term" value="F:sigma factor activity"/>
    <property type="evidence" value="ECO:0007669"/>
    <property type="project" value="UniProtKB-KW"/>
</dbReference>
<evidence type="ECO:0000256" key="4">
    <source>
        <dbReference type="ARBA" id="ARBA00023125"/>
    </source>
</evidence>
<dbReference type="GO" id="GO:0006352">
    <property type="term" value="P:DNA-templated transcription initiation"/>
    <property type="evidence" value="ECO:0007669"/>
    <property type="project" value="InterPro"/>
</dbReference>
<name>A0A1H6L8M5_RUMFL</name>
<dbReference type="InterPro" id="IPR014284">
    <property type="entry name" value="RNA_pol_sigma-70_dom"/>
</dbReference>
<dbReference type="Gene3D" id="1.10.1740.10">
    <property type="match status" value="1"/>
</dbReference>
<sequence length="153" mass="18177">MAFDIDEQYDKIYRYCYLKVKHKETAEDITQETFLRYLEHPQYSNIDKTLQLLYTIAGNLCTDEFRKHKTDELTDTEASSENIEENVLSDIELKNALTKLSEDDRELILLKYINEVPVNVMAKLYNISRFALNRRINRVLGMLHEYMGKEELK</sequence>
<keyword evidence="5" id="KW-0804">Transcription</keyword>
<reference evidence="7 8" key="1">
    <citation type="submission" date="2016-10" db="EMBL/GenBank/DDBJ databases">
        <authorList>
            <person name="de Groot N.N."/>
        </authorList>
    </citation>
    <scope>NUCLEOTIDE SEQUENCE [LARGE SCALE GENOMIC DNA]</scope>
    <source>
        <strain evidence="7 8">YAD2003</strain>
    </source>
</reference>
<feature type="domain" description="RNA polymerase sigma-70 region 2" evidence="6">
    <location>
        <begin position="9"/>
        <end position="69"/>
    </location>
</feature>
<comment type="similarity">
    <text evidence="1">Belongs to the sigma-70 factor family. ECF subfamily.</text>
</comment>
<dbReference type="InterPro" id="IPR013324">
    <property type="entry name" value="RNA_pol_sigma_r3/r4-like"/>
</dbReference>